<dbReference type="Pfam" id="PF07714">
    <property type="entry name" value="PK_Tyr_Ser-Thr"/>
    <property type="match status" value="1"/>
</dbReference>
<dbReference type="InterPro" id="IPR000719">
    <property type="entry name" value="Prot_kinase_dom"/>
</dbReference>
<accession>A0A8J4F9E4</accession>
<feature type="domain" description="Protein kinase" evidence="2">
    <location>
        <begin position="238"/>
        <end position="564"/>
    </location>
</feature>
<feature type="compositionally biased region" description="Pro residues" evidence="1">
    <location>
        <begin position="130"/>
        <end position="140"/>
    </location>
</feature>
<feature type="non-terminal residue" evidence="3">
    <location>
        <position position="1"/>
    </location>
</feature>
<feature type="region of interest" description="Disordered" evidence="1">
    <location>
        <begin position="648"/>
        <end position="672"/>
    </location>
</feature>
<proteinExistence type="predicted"/>
<feature type="compositionally biased region" description="Low complexity" evidence="1">
    <location>
        <begin position="1032"/>
        <end position="1042"/>
    </location>
</feature>
<dbReference type="InterPro" id="IPR051681">
    <property type="entry name" value="Ser/Thr_Kinases-Pseudokinases"/>
</dbReference>
<dbReference type="InterPro" id="IPR001245">
    <property type="entry name" value="Ser-Thr/Tyr_kinase_cat_dom"/>
</dbReference>
<feature type="compositionally biased region" description="Low complexity" evidence="1">
    <location>
        <begin position="974"/>
        <end position="1022"/>
    </location>
</feature>
<feature type="compositionally biased region" description="Pro residues" evidence="1">
    <location>
        <begin position="880"/>
        <end position="890"/>
    </location>
</feature>
<feature type="compositionally biased region" description="Low complexity" evidence="1">
    <location>
        <begin position="891"/>
        <end position="904"/>
    </location>
</feature>
<comment type="caution">
    <text evidence="3">The sequence shown here is derived from an EMBL/GenBank/DDBJ whole genome shotgun (WGS) entry which is preliminary data.</text>
</comment>
<feature type="region of interest" description="Disordered" evidence="1">
    <location>
        <begin position="122"/>
        <end position="149"/>
    </location>
</feature>
<dbReference type="PROSITE" id="PS50011">
    <property type="entry name" value="PROTEIN_KINASE_DOM"/>
    <property type="match status" value="1"/>
</dbReference>
<sequence>RMRRLHTAVDVAAANDNDSNSPRRLATTPGVKAAMPDVTATSASRPPPPPPRRRHCSGVAGGVIEPGDSPLNTPCSRLRNAGSDSVATAVATVHVASSTPHLEVAPVLLIPPGTAAITLDFSLDRSSDPDPVPGPQPGLDPDPDLSAVEDRRPLPKHCLQRLRGSSFCRGTGGTATTAEAAREPDGYGSPASAPACGLSRQARYVAQSARLMMPQSSPLACLNLTAIDGQFPAASCNGCGSNQVGSWGGGAVRAATAVVVGDTDGCFTDLGLDATAAATEQPMAVTAASASAKNPVAAAATDESEDHLGAAELLESFQSGDGFGAPYLEATDKAQPLQDTLAKYRELLSQVQAKPGDFLTQIVMEFCDRGSLQWAIDKNLFRASSRWNARVALRAMLRTAREIAQGMCHLHASQIMHGDLKPANVLLKSSRSDRRGFIAKVADFGLSKIVHTKECSSLECPADATGTIAYMAPEVLNGSMSPAADIYSFGVILWQLVTGEKPFGDVHPGRMFVGVCSGTLQLEWPPDAHPMVRKLGGACLSFDKRQRPSFRKVARVLGVIETVVRNEGAAAAAVAVVTAASAGVSAAAPQPFMMREASGGGMPLATSVGVNTGMGQIGSDGTVPMVCASIQMTSSLCAANVGHVGSMSPAQDDPDGGCAAVPTPPAAAAGVPTSAPLAPVHSGTRQHRQQRLLMSYSRAARSMTQAMVLGDAGAMAAAGSATGNARHRGGGTIPRGFLATTSAAHGGAGSPAAPSPNTPAMPTAWMMRGSPSGSCSYSYSLLQAPCENSSGILTDPTPQSASITAIGSAPAMQQHPYGAFPHGVALDGGATRPPHALHISASNAGGSGGLGEVMPIWPAQFMLPGADLRLLANCIMPSQLPMPPPPPPSSPQQSLPSGAESCGAASGGPKSGGEVGGGLKPPYNVQHVYHPSHIGVHGGYPVAGPGGHFNVHGYPYFQGTSQRPYHQYPQCQLAWQPGQGPAPQAQVYPGQVLPPQSSPPQQAQEPQDVQLQQSQPQQQPAQDRQHDQYLPQQQQQQQQQQQREQREQQRREQEGANSTGNGNEDVGSHARGACAASIMNVPKEAFMAGSVAALASPAATAAGAGRSCGGACAHDTGPSCEVAVAGPSSARGDTKGCELESQDILAGLQPAGAAVAGLPSANAYLPTYPLLHPQSRHLQDVLTHSHSHPNVSQPLHTHSWISIAPHHVSGSGFTGSTGGAVGGIEQRLIHGAGLPPPLAAAGAAAQGCVIGASLLESGSFLSTQPHLTASPSPLCGGMISSPYLTPYMSCISPSATMVWSSGPVWTPLPVALGSIAAELDAAAESVAIYGITTEGGTSTGVSAAATGDGSAMFAGTCTKSLLVAAASNPIATDGDLSLGSQGFSGSASQTMAAQTIAAIQSTLAEVKLPDDHAFMACLQQMRSPGISNTWPFPAAASLAKGSGNIMPGPLVSLSLTPTSTMSQLGTAKATCVMADQRSSPPQPSRGSHEPYAAGVAQQPPPYSSTIRGFNSFGGSVAAVATTVPYRNIDRERERDVSPALHGLQRHAILEGDEEGI</sequence>
<organism evidence="3 4">
    <name type="scientific">Volvox africanus</name>
    <dbReference type="NCBI Taxonomy" id="51714"/>
    <lineage>
        <taxon>Eukaryota</taxon>
        <taxon>Viridiplantae</taxon>
        <taxon>Chlorophyta</taxon>
        <taxon>core chlorophytes</taxon>
        <taxon>Chlorophyceae</taxon>
        <taxon>CS clade</taxon>
        <taxon>Chlamydomonadales</taxon>
        <taxon>Volvocaceae</taxon>
        <taxon>Volvox</taxon>
    </lineage>
</organism>
<dbReference type="PANTHER" id="PTHR44329">
    <property type="entry name" value="SERINE/THREONINE-PROTEIN KINASE TNNI3K-RELATED"/>
    <property type="match status" value="1"/>
</dbReference>
<evidence type="ECO:0000259" key="2">
    <source>
        <dbReference type="PROSITE" id="PS50011"/>
    </source>
</evidence>
<feature type="region of interest" description="Disordered" evidence="1">
    <location>
        <begin position="1"/>
        <end position="56"/>
    </location>
</feature>
<feature type="compositionally biased region" description="Gly residues" evidence="1">
    <location>
        <begin position="905"/>
        <end position="919"/>
    </location>
</feature>
<reference evidence="3" key="1">
    <citation type="journal article" date="2021" name="Proc. Natl. Acad. Sci. U.S.A.">
        <title>Three genomes in the algal genus Volvox reveal the fate of a haploid sex-determining region after a transition to homothallism.</title>
        <authorList>
            <person name="Yamamoto K."/>
            <person name="Hamaji T."/>
            <person name="Kawai-Toyooka H."/>
            <person name="Matsuzaki R."/>
            <person name="Takahashi F."/>
            <person name="Nishimura Y."/>
            <person name="Kawachi M."/>
            <person name="Noguchi H."/>
            <person name="Minakuchi Y."/>
            <person name="Umen J.G."/>
            <person name="Toyoda A."/>
            <person name="Nozaki H."/>
        </authorList>
    </citation>
    <scope>NUCLEOTIDE SEQUENCE</scope>
    <source>
        <strain evidence="3">NIES-3780</strain>
    </source>
</reference>
<dbReference type="FunFam" id="1.10.510.10:FF:001308">
    <property type="entry name" value="Predicted protein"/>
    <property type="match status" value="1"/>
</dbReference>
<dbReference type="Proteomes" id="UP000747399">
    <property type="component" value="Unassembled WGS sequence"/>
</dbReference>
<evidence type="ECO:0000313" key="3">
    <source>
        <dbReference type="EMBL" id="GIL66764.1"/>
    </source>
</evidence>
<evidence type="ECO:0000256" key="1">
    <source>
        <dbReference type="SAM" id="MobiDB-lite"/>
    </source>
</evidence>
<feature type="compositionally biased region" description="Basic and acidic residues" evidence="1">
    <location>
        <begin position="1043"/>
        <end position="1054"/>
    </location>
</feature>
<name>A0A8J4F9E4_9CHLO</name>
<feature type="compositionally biased region" description="Low complexity" evidence="1">
    <location>
        <begin position="8"/>
        <end position="20"/>
    </location>
</feature>
<dbReference type="PROSITE" id="PS00108">
    <property type="entry name" value="PROTEIN_KINASE_ST"/>
    <property type="match status" value="1"/>
</dbReference>
<protein>
    <recommendedName>
        <fullName evidence="2">Protein kinase domain-containing protein</fullName>
    </recommendedName>
</protein>
<feature type="region of interest" description="Disordered" evidence="1">
    <location>
        <begin position="1475"/>
        <end position="1499"/>
    </location>
</feature>
<dbReference type="GO" id="GO:0005524">
    <property type="term" value="F:ATP binding"/>
    <property type="evidence" value="ECO:0007669"/>
    <property type="project" value="InterPro"/>
</dbReference>
<feature type="region of interest" description="Disordered" evidence="1">
    <location>
        <begin position="974"/>
        <end position="1069"/>
    </location>
</feature>
<dbReference type="SMART" id="SM00220">
    <property type="entry name" value="S_TKc"/>
    <property type="match status" value="1"/>
</dbReference>
<dbReference type="InterPro" id="IPR011009">
    <property type="entry name" value="Kinase-like_dom_sf"/>
</dbReference>
<dbReference type="Gene3D" id="1.10.510.10">
    <property type="entry name" value="Transferase(Phosphotransferase) domain 1"/>
    <property type="match status" value="1"/>
</dbReference>
<dbReference type="GO" id="GO:0004674">
    <property type="term" value="F:protein serine/threonine kinase activity"/>
    <property type="evidence" value="ECO:0007669"/>
    <property type="project" value="TreeGrafter"/>
</dbReference>
<feature type="region of interest" description="Disordered" evidence="1">
    <location>
        <begin position="170"/>
        <end position="193"/>
    </location>
</feature>
<evidence type="ECO:0000313" key="4">
    <source>
        <dbReference type="Proteomes" id="UP000747399"/>
    </source>
</evidence>
<gene>
    <name evidence="3" type="ORF">Vafri_20265</name>
</gene>
<dbReference type="PANTHER" id="PTHR44329:SF289">
    <property type="entry name" value="SERINE_THREONINE-PROTEIN KINASE VIK"/>
    <property type="match status" value="1"/>
</dbReference>
<dbReference type="EMBL" id="BNCO01000090">
    <property type="protein sequence ID" value="GIL66764.1"/>
    <property type="molecule type" value="Genomic_DNA"/>
</dbReference>
<dbReference type="InterPro" id="IPR008271">
    <property type="entry name" value="Ser/Thr_kinase_AS"/>
</dbReference>
<feature type="region of interest" description="Disordered" evidence="1">
    <location>
        <begin position="879"/>
        <end position="919"/>
    </location>
</feature>
<keyword evidence="4" id="KW-1185">Reference proteome</keyword>
<dbReference type="SUPFAM" id="SSF56112">
    <property type="entry name" value="Protein kinase-like (PK-like)"/>
    <property type="match status" value="1"/>
</dbReference>